<dbReference type="Proteomes" id="UP000799538">
    <property type="component" value="Unassembled WGS sequence"/>
</dbReference>
<dbReference type="EMBL" id="ML992518">
    <property type="protein sequence ID" value="KAF2219222.1"/>
    <property type="molecule type" value="Genomic_DNA"/>
</dbReference>
<dbReference type="InterPro" id="IPR057229">
    <property type="entry name" value="DUF7907"/>
</dbReference>
<evidence type="ECO:0000259" key="2">
    <source>
        <dbReference type="Pfam" id="PF25484"/>
    </source>
</evidence>
<evidence type="ECO:0000256" key="1">
    <source>
        <dbReference type="SAM" id="SignalP"/>
    </source>
</evidence>
<accession>A0A6A6G0H8</accession>
<dbReference type="AlphaFoldDB" id="A0A6A6G0H8"/>
<keyword evidence="4" id="KW-1185">Reference proteome</keyword>
<gene>
    <name evidence="3" type="ORF">BDZ85DRAFT_285574</name>
</gene>
<evidence type="ECO:0000313" key="4">
    <source>
        <dbReference type="Proteomes" id="UP000799538"/>
    </source>
</evidence>
<reference evidence="4" key="1">
    <citation type="journal article" date="2020" name="Stud. Mycol.">
        <title>101 Dothideomycetes genomes: A test case for predicting lifestyles and emergence of pathogens.</title>
        <authorList>
            <person name="Haridas S."/>
            <person name="Albert R."/>
            <person name="Binder M."/>
            <person name="Bloem J."/>
            <person name="LaButti K."/>
            <person name="Salamov A."/>
            <person name="Andreopoulos B."/>
            <person name="Baker S."/>
            <person name="Barry K."/>
            <person name="Bills G."/>
            <person name="Bluhm B."/>
            <person name="Cannon C."/>
            <person name="Castanera R."/>
            <person name="Culley D."/>
            <person name="Daum C."/>
            <person name="Ezra D."/>
            <person name="Gonzalez J."/>
            <person name="Henrissat B."/>
            <person name="Kuo A."/>
            <person name="Liang C."/>
            <person name="Lipzen A."/>
            <person name="Lutzoni F."/>
            <person name="Magnuson J."/>
            <person name="Mondo S."/>
            <person name="Nolan M."/>
            <person name="Ohm R."/>
            <person name="Pangilinan J."/>
            <person name="Park H.-J."/>
            <person name="Ramirez L."/>
            <person name="Alfaro M."/>
            <person name="Sun H."/>
            <person name="Tritt A."/>
            <person name="Yoshinaga Y."/>
            <person name="Zwiers L.-H."/>
            <person name="Turgeon B."/>
            <person name="Goodwin S."/>
            <person name="Spatafora J."/>
            <person name="Crous P."/>
            <person name="Grigoriev I."/>
        </authorList>
    </citation>
    <scope>NUCLEOTIDE SEQUENCE [LARGE SCALE GENOMIC DNA]</scope>
    <source>
        <strain evidence="4">CECT 20119</strain>
    </source>
</reference>
<feature type="signal peptide" evidence="1">
    <location>
        <begin position="1"/>
        <end position="21"/>
    </location>
</feature>
<keyword evidence="1" id="KW-0732">Signal</keyword>
<proteinExistence type="predicted"/>
<sequence length="232" mass="26217">MQAFIQRIIPFLFMLVVATDAIAITDPRVFFLLTKLKDGQPDKVRFDNNAICIGGGYDGLRSNLGVVTKPTKAGDTWASGFVYTQFLTRKGETITSSPSDGRQPMFQMFSFGRKINKNRKIISLEPYENVTVGQKVILDPYDKPTRFSTVTREEDFTQFGVKPGAEKSGVSAFFIQDGKLKMYRDRNVKEFFGWMACDWQFGKALYSKNSQVDTPANCADVELVLNKIQVRD</sequence>
<evidence type="ECO:0000313" key="3">
    <source>
        <dbReference type="EMBL" id="KAF2219222.1"/>
    </source>
</evidence>
<dbReference type="Pfam" id="PF25484">
    <property type="entry name" value="DUF7907"/>
    <property type="match status" value="1"/>
</dbReference>
<feature type="domain" description="DUF7907" evidence="2">
    <location>
        <begin position="161"/>
        <end position="224"/>
    </location>
</feature>
<protein>
    <recommendedName>
        <fullName evidence="2">DUF7907 domain-containing protein</fullName>
    </recommendedName>
</protein>
<name>A0A6A6G0H8_9PEZI</name>
<organism evidence="3 4">
    <name type="scientific">Elsinoe ampelina</name>
    <dbReference type="NCBI Taxonomy" id="302913"/>
    <lineage>
        <taxon>Eukaryota</taxon>
        <taxon>Fungi</taxon>
        <taxon>Dikarya</taxon>
        <taxon>Ascomycota</taxon>
        <taxon>Pezizomycotina</taxon>
        <taxon>Dothideomycetes</taxon>
        <taxon>Dothideomycetidae</taxon>
        <taxon>Myriangiales</taxon>
        <taxon>Elsinoaceae</taxon>
        <taxon>Elsinoe</taxon>
    </lineage>
</organism>
<feature type="chain" id="PRO_5025440628" description="DUF7907 domain-containing protein" evidence="1">
    <location>
        <begin position="22"/>
        <end position="232"/>
    </location>
</feature>